<comment type="function">
    <text evidence="2 7">Converts N-acetylmannosamine-6-phosphate (ManNAc-6-P) to N-acetylglucosamine-6-phosphate (GlcNAc-6-P).</text>
</comment>
<organism evidence="8 9">
    <name type="scientific">Anaerosalibacter massiliensis</name>
    <dbReference type="NCBI Taxonomy" id="1347392"/>
    <lineage>
        <taxon>Bacteria</taxon>
        <taxon>Bacillati</taxon>
        <taxon>Bacillota</taxon>
        <taxon>Tissierellia</taxon>
        <taxon>Tissierellales</taxon>
        <taxon>Sporanaerobacteraceae</taxon>
        <taxon>Anaerosalibacter</taxon>
    </lineage>
</organism>
<dbReference type="GO" id="GO:0006053">
    <property type="term" value="P:N-acetylmannosamine catabolic process"/>
    <property type="evidence" value="ECO:0007669"/>
    <property type="project" value="TreeGrafter"/>
</dbReference>
<comment type="pathway">
    <text evidence="3 7">Amino-sugar metabolism; N-acetylneuraminate degradation; D-fructose 6-phosphate from N-acetylneuraminate: step 3/5.</text>
</comment>
<evidence type="ECO:0000256" key="4">
    <source>
        <dbReference type="ARBA" id="ARBA00007439"/>
    </source>
</evidence>
<keyword evidence="6 7" id="KW-0119">Carbohydrate metabolism</keyword>
<evidence type="ECO:0000313" key="9">
    <source>
        <dbReference type="Proteomes" id="UP001142078"/>
    </source>
</evidence>
<evidence type="ECO:0000313" key="8">
    <source>
        <dbReference type="EMBL" id="MCR2044411.1"/>
    </source>
</evidence>
<dbReference type="AlphaFoldDB" id="A0A9X2MJ14"/>
<dbReference type="RefSeq" id="WP_246119239.1">
    <property type="nucleotide sequence ID" value="NZ_CABKTM010000075.1"/>
</dbReference>
<keyword evidence="5 7" id="KW-0413">Isomerase</keyword>
<evidence type="ECO:0000256" key="5">
    <source>
        <dbReference type="ARBA" id="ARBA00023235"/>
    </source>
</evidence>
<dbReference type="PANTHER" id="PTHR36204">
    <property type="entry name" value="N-ACETYLMANNOSAMINE-6-PHOSPHATE 2-EPIMERASE-RELATED"/>
    <property type="match status" value="1"/>
</dbReference>
<comment type="caution">
    <text evidence="8">The sequence shown here is derived from an EMBL/GenBank/DDBJ whole genome shotgun (WGS) entry which is preliminary data.</text>
</comment>
<evidence type="ECO:0000256" key="7">
    <source>
        <dbReference type="HAMAP-Rule" id="MF_01235"/>
    </source>
</evidence>
<reference evidence="8" key="1">
    <citation type="submission" date="2022-07" db="EMBL/GenBank/DDBJ databases">
        <title>Enhanced cultured diversity of the mouse gut microbiota enables custom-made synthetic communities.</title>
        <authorList>
            <person name="Afrizal A."/>
        </authorList>
    </citation>
    <scope>NUCLEOTIDE SEQUENCE</scope>
    <source>
        <strain evidence="8">DSM 29482</strain>
    </source>
</reference>
<gene>
    <name evidence="7" type="primary">nanE</name>
    <name evidence="8" type="ORF">NSA23_09830</name>
</gene>
<dbReference type="Pfam" id="PF04131">
    <property type="entry name" value="NanE"/>
    <property type="match status" value="1"/>
</dbReference>
<keyword evidence="9" id="KW-1185">Reference proteome</keyword>
<dbReference type="GO" id="GO:0019262">
    <property type="term" value="P:N-acetylneuraminate catabolic process"/>
    <property type="evidence" value="ECO:0007669"/>
    <property type="project" value="UniProtKB-UniRule"/>
</dbReference>
<dbReference type="InterPro" id="IPR007260">
    <property type="entry name" value="NanE"/>
</dbReference>
<dbReference type="GO" id="GO:0005829">
    <property type="term" value="C:cytosol"/>
    <property type="evidence" value="ECO:0007669"/>
    <property type="project" value="TreeGrafter"/>
</dbReference>
<dbReference type="GO" id="GO:0047465">
    <property type="term" value="F:N-acylglucosamine-6-phosphate 2-epimerase activity"/>
    <property type="evidence" value="ECO:0007669"/>
    <property type="project" value="UniProtKB-EC"/>
</dbReference>
<dbReference type="Gene3D" id="3.20.20.70">
    <property type="entry name" value="Aldolase class I"/>
    <property type="match status" value="1"/>
</dbReference>
<comment type="catalytic activity">
    <reaction evidence="1 7">
        <text>an N-acyl-D-glucosamine 6-phosphate = an N-acyl-D-mannosamine 6-phosphate</text>
        <dbReference type="Rhea" id="RHEA:23932"/>
        <dbReference type="ChEBI" id="CHEBI:57599"/>
        <dbReference type="ChEBI" id="CHEBI:57666"/>
        <dbReference type="EC" id="5.1.3.9"/>
    </reaction>
</comment>
<protein>
    <recommendedName>
        <fullName evidence="7">Putative N-acetylmannosamine-6-phosphate 2-epimerase</fullName>
        <ecNumber evidence="7">5.1.3.9</ecNumber>
    </recommendedName>
    <alternativeName>
        <fullName evidence="7">ManNAc-6-P epimerase</fullName>
    </alternativeName>
</protein>
<comment type="similarity">
    <text evidence="4 7">Belongs to the NanE family.</text>
</comment>
<dbReference type="FunFam" id="3.20.20.70:FF:000035">
    <property type="entry name" value="Putative N-acetylmannosamine-6-phosphate 2-epimerase"/>
    <property type="match status" value="1"/>
</dbReference>
<sequence>MKLLIYEKQIEGDDMLDKVKGKLIVSCQALKDEPLHSSYIMGKMAKAAWQGGAAAIRANSVEDIKEIKAEVPLPIIGLIKASYSDSDVYITPTKREVDKLLKVGVDMIALDATNRKRPKDQELKVLISYIKNNNCLVMGDVSTFEEGVMAEKLGVDCVSTALAGYTTYSSKKEGPDFSLLTKLVKNLNIPVLAEGRINTPVEAKKALDIGAYAVVVGTAITRPKEITKKFVYSMI</sequence>
<dbReference type="HAMAP" id="MF_01235">
    <property type="entry name" value="ManNAc6P_epimer"/>
    <property type="match status" value="1"/>
</dbReference>
<dbReference type="InterPro" id="IPR013785">
    <property type="entry name" value="Aldolase_TIM"/>
</dbReference>
<dbReference type="NCBIfam" id="NF002231">
    <property type="entry name" value="PRK01130.1"/>
    <property type="match status" value="1"/>
</dbReference>
<accession>A0A9X2MJ14</accession>
<dbReference type="CDD" id="cd04729">
    <property type="entry name" value="NanE"/>
    <property type="match status" value="1"/>
</dbReference>
<dbReference type="EMBL" id="JANJZL010000006">
    <property type="protein sequence ID" value="MCR2044411.1"/>
    <property type="molecule type" value="Genomic_DNA"/>
</dbReference>
<dbReference type="Proteomes" id="UP001142078">
    <property type="component" value="Unassembled WGS sequence"/>
</dbReference>
<dbReference type="PANTHER" id="PTHR36204:SF1">
    <property type="entry name" value="N-ACETYLMANNOSAMINE-6-PHOSPHATE 2-EPIMERASE-RELATED"/>
    <property type="match status" value="1"/>
</dbReference>
<evidence type="ECO:0000256" key="6">
    <source>
        <dbReference type="ARBA" id="ARBA00023277"/>
    </source>
</evidence>
<dbReference type="InterPro" id="IPR011060">
    <property type="entry name" value="RibuloseP-bd_barrel"/>
</dbReference>
<evidence type="ECO:0000256" key="1">
    <source>
        <dbReference type="ARBA" id="ARBA00000056"/>
    </source>
</evidence>
<dbReference type="EC" id="5.1.3.9" evidence="7"/>
<dbReference type="GO" id="GO:0005975">
    <property type="term" value="P:carbohydrate metabolic process"/>
    <property type="evidence" value="ECO:0007669"/>
    <property type="project" value="UniProtKB-UniRule"/>
</dbReference>
<evidence type="ECO:0000256" key="2">
    <source>
        <dbReference type="ARBA" id="ARBA00002147"/>
    </source>
</evidence>
<name>A0A9X2MJ14_9FIRM</name>
<evidence type="ECO:0000256" key="3">
    <source>
        <dbReference type="ARBA" id="ARBA00005081"/>
    </source>
</evidence>
<proteinExistence type="inferred from homology"/>
<dbReference type="SUPFAM" id="SSF51366">
    <property type="entry name" value="Ribulose-phoshate binding barrel"/>
    <property type="match status" value="1"/>
</dbReference>